<evidence type="ECO:0000313" key="1">
    <source>
        <dbReference type="EMBL" id="PRP75872.1"/>
    </source>
</evidence>
<reference evidence="1 2" key="1">
    <citation type="journal article" date="2018" name="Genome Biol. Evol.">
        <title>Multiple Roots of Fruiting Body Formation in Amoebozoa.</title>
        <authorList>
            <person name="Hillmann F."/>
            <person name="Forbes G."/>
            <person name="Novohradska S."/>
            <person name="Ferling I."/>
            <person name="Riege K."/>
            <person name="Groth M."/>
            <person name="Westermann M."/>
            <person name="Marz M."/>
            <person name="Spaller T."/>
            <person name="Winckler T."/>
            <person name="Schaap P."/>
            <person name="Glockner G."/>
        </authorList>
    </citation>
    <scope>NUCLEOTIDE SEQUENCE [LARGE SCALE GENOMIC DNA]</scope>
    <source>
        <strain evidence="1 2">Jena</strain>
    </source>
</reference>
<dbReference type="InParanoid" id="A0A2P6MVY4"/>
<name>A0A2P6MVY4_9EUKA</name>
<dbReference type="Proteomes" id="UP000241769">
    <property type="component" value="Unassembled WGS sequence"/>
</dbReference>
<dbReference type="AlphaFoldDB" id="A0A2P6MVY4"/>
<evidence type="ECO:0000313" key="2">
    <source>
        <dbReference type="Proteomes" id="UP000241769"/>
    </source>
</evidence>
<proteinExistence type="predicted"/>
<accession>A0A2P6MVY4</accession>
<organism evidence="1 2">
    <name type="scientific">Planoprotostelium fungivorum</name>
    <dbReference type="NCBI Taxonomy" id="1890364"/>
    <lineage>
        <taxon>Eukaryota</taxon>
        <taxon>Amoebozoa</taxon>
        <taxon>Evosea</taxon>
        <taxon>Variosea</taxon>
        <taxon>Cavosteliida</taxon>
        <taxon>Cavosteliaceae</taxon>
        <taxon>Planoprotostelium</taxon>
    </lineage>
</organism>
<dbReference type="EMBL" id="MDYQ01000358">
    <property type="protein sequence ID" value="PRP75872.1"/>
    <property type="molecule type" value="Genomic_DNA"/>
</dbReference>
<sequence length="239" mass="26771">MALYPQGRGNSVKNAYFSCSNDGYIANIPAQTLWVALLMDDKGNSLPSLTSLNHALTSCWRSQMFDHYCQVNLPRASLLSALTPWNYFFNNKNLYMWMTNDQANSGVLSQMGFYYKESEGPNNFTPATLTSNAYRADINPAGKEGGNRTVFIQVSQELPWLPTSANFNGRIVSHLMMGSNNARLLENINPISGAIHNERFLIRPKISTMDHFSQPSNRRVATEEHVFCSTSLTPAEMNV</sequence>
<keyword evidence="2" id="KW-1185">Reference proteome</keyword>
<protein>
    <submittedName>
        <fullName evidence="1">Uncharacterized protein</fullName>
    </submittedName>
</protein>
<comment type="caution">
    <text evidence="1">The sequence shown here is derived from an EMBL/GenBank/DDBJ whole genome shotgun (WGS) entry which is preliminary data.</text>
</comment>
<gene>
    <name evidence="1" type="ORF">PROFUN_15408</name>
</gene>